<dbReference type="InterPro" id="IPR036855">
    <property type="entry name" value="Znf_CCCH_sf"/>
</dbReference>
<dbReference type="Gene3D" id="4.10.1000.10">
    <property type="entry name" value="Zinc finger, CCCH-type"/>
    <property type="match status" value="1"/>
</dbReference>
<feature type="region of interest" description="Disordered" evidence="5">
    <location>
        <begin position="196"/>
        <end position="216"/>
    </location>
</feature>
<feature type="region of interest" description="Disordered" evidence="5">
    <location>
        <begin position="1"/>
        <end position="44"/>
    </location>
</feature>
<comment type="caution">
    <text evidence="7">The sequence shown here is derived from an EMBL/GenBank/DDBJ whole genome shotgun (WGS) entry which is preliminary data.</text>
</comment>
<keyword evidence="1 4" id="KW-0479">Metal-binding</keyword>
<evidence type="ECO:0000256" key="1">
    <source>
        <dbReference type="ARBA" id="ARBA00022723"/>
    </source>
</evidence>
<feature type="compositionally biased region" description="Low complexity" evidence="5">
    <location>
        <begin position="721"/>
        <end position="734"/>
    </location>
</feature>
<protein>
    <recommendedName>
        <fullName evidence="6">C3H1-type domain-containing protein</fullName>
    </recommendedName>
</protein>
<feature type="compositionally biased region" description="Low complexity" evidence="5">
    <location>
        <begin position="10"/>
        <end position="23"/>
    </location>
</feature>
<name>A0A2G5VEK1_9PELO</name>
<evidence type="ECO:0000313" key="8">
    <source>
        <dbReference type="Proteomes" id="UP000230233"/>
    </source>
</evidence>
<dbReference type="GO" id="GO:0051252">
    <property type="term" value="P:regulation of RNA metabolic process"/>
    <property type="evidence" value="ECO:0007669"/>
    <property type="project" value="UniProtKB-ARBA"/>
</dbReference>
<dbReference type="InterPro" id="IPR000571">
    <property type="entry name" value="Znf_CCCH"/>
</dbReference>
<evidence type="ECO:0000256" key="5">
    <source>
        <dbReference type="SAM" id="MobiDB-lite"/>
    </source>
</evidence>
<feature type="domain" description="C3H1-type" evidence="6">
    <location>
        <begin position="820"/>
        <end position="848"/>
    </location>
</feature>
<dbReference type="EMBL" id="PDUG01000001">
    <property type="protein sequence ID" value="PIC50016.1"/>
    <property type="molecule type" value="Genomic_DNA"/>
</dbReference>
<feature type="compositionally biased region" description="Polar residues" evidence="5">
    <location>
        <begin position="710"/>
        <end position="720"/>
    </location>
</feature>
<reference evidence="8" key="1">
    <citation type="submission" date="2017-10" db="EMBL/GenBank/DDBJ databases">
        <title>Rapid genome shrinkage in a self-fertile nematode reveals novel sperm competition proteins.</title>
        <authorList>
            <person name="Yin D."/>
            <person name="Schwarz E.M."/>
            <person name="Thomas C.G."/>
            <person name="Felde R.L."/>
            <person name="Korf I.F."/>
            <person name="Cutter A.D."/>
            <person name="Schartner C.M."/>
            <person name="Ralston E.J."/>
            <person name="Meyer B.J."/>
            <person name="Haag E.S."/>
        </authorList>
    </citation>
    <scope>NUCLEOTIDE SEQUENCE [LARGE SCALE GENOMIC DNA]</scope>
    <source>
        <strain evidence="8">JU1422</strain>
    </source>
</reference>
<feature type="zinc finger region" description="C3H1-type" evidence="4">
    <location>
        <begin position="150"/>
        <end position="178"/>
    </location>
</feature>
<gene>
    <name evidence="7" type="primary">Cni-gla-3</name>
    <name evidence="7" type="synonym">Cnig_chr_I.g1084</name>
    <name evidence="7" type="ORF">B9Z55_001084</name>
</gene>
<proteinExistence type="predicted"/>
<dbReference type="SMART" id="SM00356">
    <property type="entry name" value="ZnF_C3H1"/>
    <property type="match status" value="2"/>
</dbReference>
<dbReference type="Proteomes" id="UP000230233">
    <property type="component" value="Chromosome I"/>
</dbReference>
<dbReference type="SUPFAM" id="SSF90229">
    <property type="entry name" value="CCCH zinc finger"/>
    <property type="match status" value="1"/>
</dbReference>
<evidence type="ECO:0000256" key="3">
    <source>
        <dbReference type="ARBA" id="ARBA00022833"/>
    </source>
</evidence>
<feature type="compositionally biased region" description="Basic residues" evidence="5">
    <location>
        <begin position="597"/>
        <end position="610"/>
    </location>
</feature>
<dbReference type="AlphaFoldDB" id="A0A2G5VEK1"/>
<dbReference type="GO" id="GO:0008270">
    <property type="term" value="F:zinc ion binding"/>
    <property type="evidence" value="ECO:0007669"/>
    <property type="project" value="UniProtKB-KW"/>
</dbReference>
<evidence type="ECO:0000259" key="6">
    <source>
        <dbReference type="PROSITE" id="PS50103"/>
    </source>
</evidence>
<dbReference type="FunFam" id="4.10.1000.10:FF:000003">
    <property type="entry name" value="Zinc finger CCCH domain-containing protein"/>
    <property type="match status" value="1"/>
</dbReference>
<accession>A0A2G5VEK1</accession>
<dbReference type="Pfam" id="PF00642">
    <property type="entry name" value="zf-CCCH"/>
    <property type="match status" value="2"/>
</dbReference>
<feature type="zinc finger region" description="C3H1-type" evidence="4">
    <location>
        <begin position="820"/>
        <end position="848"/>
    </location>
</feature>
<organism evidence="7 8">
    <name type="scientific">Caenorhabditis nigoni</name>
    <dbReference type="NCBI Taxonomy" id="1611254"/>
    <lineage>
        <taxon>Eukaryota</taxon>
        <taxon>Metazoa</taxon>
        <taxon>Ecdysozoa</taxon>
        <taxon>Nematoda</taxon>
        <taxon>Chromadorea</taxon>
        <taxon>Rhabditida</taxon>
        <taxon>Rhabditina</taxon>
        <taxon>Rhabditomorpha</taxon>
        <taxon>Rhabditoidea</taxon>
        <taxon>Rhabditidae</taxon>
        <taxon>Peloderinae</taxon>
        <taxon>Caenorhabditis</taxon>
    </lineage>
</organism>
<feature type="region of interest" description="Disordered" evidence="5">
    <location>
        <begin position="705"/>
        <end position="734"/>
    </location>
</feature>
<feature type="domain" description="C3H1-type" evidence="6">
    <location>
        <begin position="150"/>
        <end position="178"/>
    </location>
</feature>
<dbReference type="STRING" id="1611254.A0A2G5VEK1"/>
<evidence type="ECO:0000256" key="2">
    <source>
        <dbReference type="ARBA" id="ARBA00022771"/>
    </source>
</evidence>
<dbReference type="OrthoDB" id="5844568at2759"/>
<dbReference type="PROSITE" id="PS50103">
    <property type="entry name" value="ZF_C3H1"/>
    <property type="match status" value="2"/>
</dbReference>
<evidence type="ECO:0000256" key="4">
    <source>
        <dbReference type="PROSITE-ProRule" id="PRU00723"/>
    </source>
</evidence>
<feature type="compositionally biased region" description="Polar residues" evidence="5">
    <location>
        <begin position="203"/>
        <end position="213"/>
    </location>
</feature>
<keyword evidence="2 4" id="KW-0863">Zinc-finger</keyword>
<keyword evidence="8" id="KW-1185">Reference proteome</keyword>
<evidence type="ECO:0000313" key="7">
    <source>
        <dbReference type="EMBL" id="PIC50016.1"/>
    </source>
</evidence>
<dbReference type="GO" id="GO:0010468">
    <property type="term" value="P:regulation of gene expression"/>
    <property type="evidence" value="ECO:0007669"/>
    <property type="project" value="UniProtKB-ARBA"/>
</dbReference>
<feature type="region of interest" description="Disordered" evidence="5">
    <location>
        <begin position="592"/>
        <end position="612"/>
    </location>
</feature>
<sequence length="850" mass="94059">MNQQPQIIESASSAKSKPKPNANVGSGLPSMEENSFSKLVPGGLNPKSSVPPGFPFPQPLLEMNLDFDPTKKLEYLESALRIQQLATGNIAADLSTPMFYPYFQDPLLNNQAYYWQQWDRNMTIEAQKMRRLSGSLTSLSNKEHNPALMKFQTKICDHWRRSGNCSYGDACWYAHGEDDLRKLTNYRNNRITDERLTGENDRNGTYGNVSRGSNPVKDEAAKTMKNPDEFKAPLPSKRVSTNVKGLTVNIPQNIAFKDQPANASMPLSPAQERWISMSNNVPATTGDKIESTVISSSSNATIKKSNENELEKKSSMENMFERRIGTGNGFRENDVDDYGFLSPNPFPYPPGSVIPNGNASHVTATGSHQRSISRIPPKKSFPGPHFGGSAAHHVGIPLGQEQNRVLRPGNINGGYNDRHFPSQKPIANARPLREIPQGNTFNGSQPQLQQACWNVAGEIYQRQKDIETCGLRGTSDQQSIQARETEMNQILSKLKVNDLPLLRYMLDHGMPHGRDGTNPIWNELTNNGPQLNQPLPSMSAHGHSNNLGYSNNDVNNASDCSCKNGRPKMSSFDPHVIQSQYTQSHHHHAQNFAQHQAQHHLHNNHHHHQPKYPMQSQQHHMFRQPSGLPFGGLMPSVTELAAPPKIFESLLPSDENFSIWLEPKPKNDSLCHLRASNSAIKSSSCVSLLTKMDVLRSEKIPISEEDIANSHGNHGNGRNISSGEVTSSESSSPPYLSLMELLSSENLLEETSDKPKRTMFDFDTLKIAETLNSDATLSGQSSETVSSKKSESPSFFFVDEKTPISGDSVKNSALFASSSPSFMEQCDFFAATGSCPFGNGCHLSHSISQE</sequence>
<keyword evidence="3 4" id="KW-0862">Zinc</keyword>